<organism evidence="2 3">
    <name type="scientific">Papilio xuthus</name>
    <name type="common">Asian swallowtail butterfly</name>
    <dbReference type="NCBI Taxonomy" id="66420"/>
    <lineage>
        <taxon>Eukaryota</taxon>
        <taxon>Metazoa</taxon>
        <taxon>Ecdysozoa</taxon>
        <taxon>Arthropoda</taxon>
        <taxon>Hexapoda</taxon>
        <taxon>Insecta</taxon>
        <taxon>Pterygota</taxon>
        <taxon>Neoptera</taxon>
        <taxon>Endopterygota</taxon>
        <taxon>Lepidoptera</taxon>
        <taxon>Glossata</taxon>
        <taxon>Ditrysia</taxon>
        <taxon>Papilionoidea</taxon>
        <taxon>Papilionidae</taxon>
        <taxon>Papilioninae</taxon>
        <taxon>Papilio</taxon>
    </lineage>
</organism>
<name>A0A194QD51_PAPXU</name>
<evidence type="ECO:0000313" key="3">
    <source>
        <dbReference type="Proteomes" id="UP000053268"/>
    </source>
</evidence>
<feature type="coiled-coil region" evidence="1">
    <location>
        <begin position="124"/>
        <end position="154"/>
    </location>
</feature>
<accession>A0A194QD51</accession>
<evidence type="ECO:0000313" key="2">
    <source>
        <dbReference type="EMBL" id="KPJ03387.1"/>
    </source>
</evidence>
<dbReference type="EMBL" id="KQ459185">
    <property type="protein sequence ID" value="KPJ03387.1"/>
    <property type="molecule type" value="Genomic_DNA"/>
</dbReference>
<proteinExistence type="predicted"/>
<keyword evidence="1" id="KW-0175">Coiled coil</keyword>
<evidence type="ECO:0000256" key="1">
    <source>
        <dbReference type="SAM" id="Coils"/>
    </source>
</evidence>
<gene>
    <name evidence="2" type="ORF">RR46_06543</name>
</gene>
<dbReference type="AlphaFoldDB" id="A0A194QD51"/>
<keyword evidence="3" id="KW-1185">Reference proteome</keyword>
<dbReference type="Proteomes" id="UP000053268">
    <property type="component" value="Unassembled WGS sequence"/>
</dbReference>
<sequence length="237" mass="27333">MDTINNPEIISLGTKTNQDCILMDIIKELCSDKSSLSSKIIKKVTSIIEDNELLHYGSLHKLSTADESTSTVLGVLHQTSSELTFDEQAELNQAIIHKIQSKLPTFTTELEHLKQSRDKQASNKNQIKEIRECINDKLRLLEEQENEKTDLMMDWINHRMQDVLKFSENSSELLTLKTKIIDLKSQILNLQILQNIFTETNQSVKAYGEIHKDLKDSIMETEKRIRQYKDIVESDND</sequence>
<reference evidence="2 3" key="1">
    <citation type="journal article" date="2015" name="Nat. Commun.">
        <title>Outbred genome sequencing and CRISPR/Cas9 gene editing in butterflies.</title>
        <authorList>
            <person name="Li X."/>
            <person name="Fan D."/>
            <person name="Zhang W."/>
            <person name="Liu G."/>
            <person name="Zhang L."/>
            <person name="Zhao L."/>
            <person name="Fang X."/>
            <person name="Chen L."/>
            <person name="Dong Y."/>
            <person name="Chen Y."/>
            <person name="Ding Y."/>
            <person name="Zhao R."/>
            <person name="Feng M."/>
            <person name="Zhu Y."/>
            <person name="Feng Y."/>
            <person name="Jiang X."/>
            <person name="Zhu D."/>
            <person name="Xiang H."/>
            <person name="Feng X."/>
            <person name="Li S."/>
            <person name="Wang J."/>
            <person name="Zhang G."/>
            <person name="Kronforst M.R."/>
            <person name="Wang W."/>
        </authorList>
    </citation>
    <scope>NUCLEOTIDE SEQUENCE [LARGE SCALE GENOMIC DNA]</scope>
    <source>
        <strain evidence="2">Ya'a_city_454_Px</strain>
        <tissue evidence="2">Whole body</tissue>
    </source>
</reference>
<protein>
    <submittedName>
        <fullName evidence="2">Uncharacterized protein</fullName>
    </submittedName>
</protein>